<dbReference type="RefSeq" id="WP_189679101.1">
    <property type="nucleotide sequence ID" value="NZ_BNCJ01000002.1"/>
</dbReference>
<dbReference type="EMBL" id="BNCJ01000002">
    <property type="protein sequence ID" value="GHF41747.1"/>
    <property type="molecule type" value="Genomic_DNA"/>
</dbReference>
<evidence type="ECO:0000313" key="2">
    <source>
        <dbReference type="Proteomes" id="UP000626220"/>
    </source>
</evidence>
<evidence type="ECO:0008006" key="3">
    <source>
        <dbReference type="Google" id="ProtNLM"/>
    </source>
</evidence>
<comment type="caution">
    <text evidence="1">The sequence shown here is derived from an EMBL/GenBank/DDBJ whole genome shotgun (WGS) entry which is preliminary data.</text>
</comment>
<keyword evidence="2" id="KW-1185">Reference proteome</keyword>
<reference evidence="1" key="2">
    <citation type="submission" date="2020-09" db="EMBL/GenBank/DDBJ databases">
        <authorList>
            <person name="Sun Q."/>
            <person name="Kim S."/>
        </authorList>
    </citation>
    <scope>NUCLEOTIDE SEQUENCE</scope>
    <source>
        <strain evidence="1">KCTC 42650</strain>
    </source>
</reference>
<accession>A0A8J3M547</accession>
<reference evidence="1" key="1">
    <citation type="journal article" date="2014" name="Int. J. Syst. Evol. Microbiol.">
        <title>Complete genome sequence of Corynebacterium casei LMG S-19264T (=DSM 44701T), isolated from a smear-ripened cheese.</title>
        <authorList>
            <consortium name="US DOE Joint Genome Institute (JGI-PGF)"/>
            <person name="Walter F."/>
            <person name="Albersmeier A."/>
            <person name="Kalinowski J."/>
            <person name="Ruckert C."/>
        </authorList>
    </citation>
    <scope>NUCLEOTIDE SEQUENCE</scope>
    <source>
        <strain evidence="1">KCTC 42650</strain>
    </source>
</reference>
<organism evidence="1 2">
    <name type="scientific">Seohaeicola zhoushanensis</name>
    <dbReference type="NCBI Taxonomy" id="1569283"/>
    <lineage>
        <taxon>Bacteria</taxon>
        <taxon>Pseudomonadati</taxon>
        <taxon>Pseudomonadota</taxon>
        <taxon>Alphaproteobacteria</taxon>
        <taxon>Rhodobacterales</taxon>
        <taxon>Roseobacteraceae</taxon>
        <taxon>Seohaeicola</taxon>
    </lineage>
</organism>
<gene>
    <name evidence="1" type="ORF">GCM10017056_11750</name>
</gene>
<dbReference type="Proteomes" id="UP000626220">
    <property type="component" value="Unassembled WGS sequence"/>
</dbReference>
<protein>
    <recommendedName>
        <fullName evidence="3">Pilus assembly protein PilP</fullName>
    </recommendedName>
</protein>
<proteinExistence type="predicted"/>
<dbReference type="AlphaFoldDB" id="A0A8J3M547"/>
<evidence type="ECO:0000313" key="1">
    <source>
        <dbReference type="EMBL" id="GHF41747.1"/>
    </source>
</evidence>
<sequence>MPKTPADIATDRNALKSGETALLGTVTRPDTRIALVRHPSGRISRLSLGDRLDGNTVTAIGDGELHLTRNGKTTTLSLPKG</sequence>
<name>A0A8J3M547_9RHOB</name>